<proteinExistence type="predicted"/>
<dbReference type="CDD" id="cd06664">
    <property type="entry name" value="IscU_like"/>
    <property type="match status" value="1"/>
</dbReference>
<dbReference type="PANTHER" id="PTHR10093">
    <property type="entry name" value="IRON-SULFUR CLUSTER ASSEMBLY ENZYME NIFU HOMOLOG"/>
    <property type="match status" value="1"/>
</dbReference>
<dbReference type="AlphaFoldDB" id="A0A0F9PPZ5"/>
<dbReference type="SUPFAM" id="SSF82649">
    <property type="entry name" value="SufE/NifU"/>
    <property type="match status" value="1"/>
</dbReference>
<evidence type="ECO:0000313" key="2">
    <source>
        <dbReference type="EMBL" id="KKN33805.1"/>
    </source>
</evidence>
<dbReference type="EMBL" id="LAZR01002150">
    <property type="protein sequence ID" value="KKN33805.1"/>
    <property type="molecule type" value="Genomic_DNA"/>
</dbReference>
<dbReference type="GO" id="GO:0005506">
    <property type="term" value="F:iron ion binding"/>
    <property type="evidence" value="ECO:0007669"/>
    <property type="project" value="InterPro"/>
</dbReference>
<dbReference type="Pfam" id="PF01592">
    <property type="entry name" value="NifU_N"/>
    <property type="match status" value="1"/>
</dbReference>
<comment type="caution">
    <text evidence="2">The sequence shown here is derived from an EMBL/GenBank/DDBJ whole genome shotgun (WGS) entry which is preliminary data.</text>
</comment>
<organism evidence="2">
    <name type="scientific">marine sediment metagenome</name>
    <dbReference type="NCBI Taxonomy" id="412755"/>
    <lineage>
        <taxon>unclassified sequences</taxon>
        <taxon>metagenomes</taxon>
        <taxon>ecological metagenomes</taxon>
    </lineage>
</organism>
<dbReference type="FunFam" id="3.90.1010.10:FF:000002">
    <property type="entry name" value="Iron-sulfur cluster assembly scaffold protein NifU"/>
    <property type="match status" value="1"/>
</dbReference>
<dbReference type="GO" id="GO:0051536">
    <property type="term" value="F:iron-sulfur cluster binding"/>
    <property type="evidence" value="ECO:0007669"/>
    <property type="project" value="InterPro"/>
</dbReference>
<accession>A0A0F9PPZ5</accession>
<protein>
    <recommendedName>
        <fullName evidence="1">NIF system FeS cluster assembly NifU N-terminal domain-containing protein</fullName>
    </recommendedName>
</protein>
<dbReference type="InterPro" id="IPR002871">
    <property type="entry name" value="NIF_FeS_clus_asmbl_NifU_N"/>
</dbReference>
<evidence type="ECO:0000259" key="1">
    <source>
        <dbReference type="Pfam" id="PF01592"/>
    </source>
</evidence>
<gene>
    <name evidence="2" type="ORF">LCGC14_0800140</name>
</gene>
<name>A0A0F9PPZ5_9ZZZZ</name>
<reference evidence="2" key="1">
    <citation type="journal article" date="2015" name="Nature">
        <title>Complex archaea that bridge the gap between prokaryotes and eukaryotes.</title>
        <authorList>
            <person name="Spang A."/>
            <person name="Saw J.H."/>
            <person name="Jorgensen S.L."/>
            <person name="Zaremba-Niedzwiedzka K."/>
            <person name="Martijn J."/>
            <person name="Lind A.E."/>
            <person name="van Eijk R."/>
            <person name="Schleper C."/>
            <person name="Guy L."/>
            <person name="Ettema T.J."/>
        </authorList>
    </citation>
    <scope>NUCLEOTIDE SEQUENCE</scope>
</reference>
<sequence>MSNADLRDLYQEVIMDHNKKPRNFREMTDANHLAHGNNPLCGDALVVFLKLNGDVIEDVSFQGSGCAISVSSASMMTEALKGKTLAEAETLYQLVHKQMTGEEIDSSSLGKLAVLSGVKEFPARVKCATLSWHTLHAAMDSEHDISVSTE</sequence>
<dbReference type="NCBIfam" id="TIGR01994">
    <property type="entry name" value="SUF_scaf_2"/>
    <property type="match status" value="1"/>
</dbReference>
<dbReference type="GO" id="GO:0016226">
    <property type="term" value="P:iron-sulfur cluster assembly"/>
    <property type="evidence" value="ECO:0007669"/>
    <property type="project" value="InterPro"/>
</dbReference>
<dbReference type="Gene3D" id="3.90.1010.10">
    <property type="match status" value="1"/>
</dbReference>
<feature type="domain" description="NIF system FeS cluster assembly NifU N-terminal" evidence="1">
    <location>
        <begin position="10"/>
        <end position="127"/>
    </location>
</feature>